<comment type="caution">
    <text evidence="1">The sequence shown here is derived from an EMBL/GenBank/DDBJ whole genome shotgun (WGS) entry which is preliminary data.</text>
</comment>
<evidence type="ECO:0000313" key="1">
    <source>
        <dbReference type="EMBL" id="GAD14303.1"/>
    </source>
</evidence>
<dbReference type="PANTHER" id="PTHR37292:SF2">
    <property type="entry name" value="DUF262 DOMAIN-CONTAINING PROTEIN"/>
    <property type="match status" value="1"/>
</dbReference>
<evidence type="ECO:0008006" key="3">
    <source>
        <dbReference type="Google" id="ProtNLM"/>
    </source>
</evidence>
<sequence>MQLKLADYRDWADRVTEGFIQAAQFLHEQHVFSARDLPYGTQLIPLAAIFVELGREAHNVHVRDRIARWYWCGVLGELYGGATETRIARDLVEVIEWVHGGAEPTTVRDANFAADRLLTLRTRNSAAYKGLHALLMREGVRDFLSGVPIDIQTYYGESIDIHHIFPRDYCERQGIEKTKYDSIINKTPLSYKTNRIIGHDAPSVYLRKLEEKRDIPATKLDEILQTHVMDVASIRANDFEQFFEKRRLALLGMIERVMGKKVE</sequence>
<reference evidence="2" key="1">
    <citation type="journal article" date="2013" name="Genome">
        <title>Draft Genome Sequence of Geobacillus kaustophilus GBlys, a Lysogenic Strain with Bacteriophage phiOH2.</title>
        <authorList>
            <person name="Doi K."/>
            <person name="Mori K."/>
            <person name="Martono H."/>
            <person name="Nagayoshi Y."/>
            <person name="Fujino Y."/>
            <person name="Tashiro K."/>
            <person name="Kuhara S."/>
            <person name="Ohshima T."/>
        </authorList>
    </citation>
    <scope>NUCLEOTIDE SEQUENCE [LARGE SCALE GENOMIC DNA]</scope>
    <source>
        <strain evidence="2">GBlys</strain>
    </source>
</reference>
<accession>S4NA17</accession>
<dbReference type="Proteomes" id="UP000016424">
    <property type="component" value="Unassembled WGS sequence"/>
</dbReference>
<gene>
    <name evidence="1" type="ORF">GBL_2520</name>
</gene>
<protein>
    <recommendedName>
        <fullName evidence="3">DUF1524 domain-containing protein</fullName>
    </recommendedName>
</protein>
<organism evidence="1 2">
    <name type="scientific">Geobacillus kaustophilus GBlys</name>
    <dbReference type="NCBI Taxonomy" id="1337888"/>
    <lineage>
        <taxon>Bacteria</taxon>
        <taxon>Bacillati</taxon>
        <taxon>Bacillota</taxon>
        <taxon>Bacilli</taxon>
        <taxon>Bacillales</taxon>
        <taxon>Anoxybacillaceae</taxon>
        <taxon>Geobacillus</taxon>
        <taxon>Geobacillus thermoleovorans group</taxon>
    </lineage>
</organism>
<dbReference type="AlphaFoldDB" id="S4NA17"/>
<evidence type="ECO:0000313" key="2">
    <source>
        <dbReference type="Proteomes" id="UP000016424"/>
    </source>
</evidence>
<dbReference type="PANTHER" id="PTHR37292">
    <property type="entry name" value="VNG6097C"/>
    <property type="match status" value="1"/>
</dbReference>
<name>S4NA17_GEOKU</name>
<proteinExistence type="predicted"/>
<dbReference type="EMBL" id="BASG01000027">
    <property type="protein sequence ID" value="GAD14303.1"/>
    <property type="molecule type" value="Genomic_DNA"/>
</dbReference>